<dbReference type="Pfam" id="PF13026">
    <property type="entry name" value="DUF3887"/>
    <property type="match status" value="1"/>
</dbReference>
<gene>
    <name evidence="3" type="ORF">E2605_11220</name>
</gene>
<keyword evidence="4" id="KW-1185">Reference proteome</keyword>
<comment type="caution">
    <text evidence="3">The sequence shown here is derived from an EMBL/GenBank/DDBJ whole genome shotgun (WGS) entry which is preliminary data.</text>
</comment>
<protein>
    <submittedName>
        <fullName evidence="3">DUF3887 domain-containing protein</fullName>
    </submittedName>
</protein>
<evidence type="ECO:0000313" key="3">
    <source>
        <dbReference type="EMBL" id="TFD96155.1"/>
    </source>
</evidence>
<feature type="transmembrane region" description="Helical" evidence="1">
    <location>
        <begin position="177"/>
        <end position="199"/>
    </location>
</feature>
<feature type="domain" description="DUF3887" evidence="2">
    <location>
        <begin position="235"/>
        <end position="321"/>
    </location>
</feature>
<dbReference type="OrthoDB" id="998157at2"/>
<evidence type="ECO:0000256" key="1">
    <source>
        <dbReference type="SAM" id="Phobius"/>
    </source>
</evidence>
<dbReference type="EMBL" id="SOML01000006">
    <property type="protein sequence ID" value="TFD96155.1"/>
    <property type="molecule type" value="Genomic_DNA"/>
</dbReference>
<evidence type="ECO:0000313" key="4">
    <source>
        <dbReference type="Proteomes" id="UP000297861"/>
    </source>
</evidence>
<dbReference type="AlphaFoldDB" id="A0A4Y8L0F2"/>
<keyword evidence="1" id="KW-1133">Transmembrane helix</keyword>
<sequence length="325" mass="36160">MNKNNLFQLMLNPFNKIAGAKALFIGLALLILTIIIAQLQHIVFIGVISVKLMHQPLYNAFLLALTGFILFSLLLFIIGTLLSKSSIRAIDVVGTLCLSKAPLIFIALICSIPVVMDGTIVVTSSLLPSANVVMPYTHNYIYFGIFIITILISIIWMLILSYNAFSVSCNIKGAKAVSGFIAAVILTEIISYIIISLLISPEQFIPKDELPSSDKTELRSNIDYSQLNAISLEAAQALKEGKYEMTYKYFDSAMKKALPISEIEQTMTQIESQFGKLQSIGTDIKNSQSGNYRFVYIPCLFEKQKAYIQFTFNNENQISGFFIKP</sequence>
<keyword evidence="1" id="KW-0812">Transmembrane</keyword>
<feature type="transmembrane region" description="Helical" evidence="1">
    <location>
        <begin position="140"/>
        <end position="165"/>
    </location>
</feature>
<reference evidence="3 4" key="1">
    <citation type="submission" date="2019-03" db="EMBL/GenBank/DDBJ databases">
        <title>San Antonio Military Medical Center submission to MRSN (WRAIR), pending publication.</title>
        <authorList>
            <person name="Blyth D.M."/>
            <person name="Mccarthy S.L."/>
            <person name="Schall S.E."/>
            <person name="Stam J.A."/>
            <person name="Ong A.C."/>
            <person name="Mcgann P.T."/>
        </authorList>
    </citation>
    <scope>NUCLEOTIDE SEQUENCE [LARGE SCALE GENOMIC DNA]</scope>
    <source>
        <strain evidence="3 4">MRSN571793</strain>
    </source>
</reference>
<feature type="transmembrane region" description="Helical" evidence="1">
    <location>
        <begin position="60"/>
        <end position="82"/>
    </location>
</feature>
<dbReference type="Proteomes" id="UP000297861">
    <property type="component" value="Unassembled WGS sequence"/>
</dbReference>
<keyword evidence="1" id="KW-0472">Membrane</keyword>
<proteinExistence type="predicted"/>
<dbReference type="RefSeq" id="WP_134436494.1">
    <property type="nucleotide sequence ID" value="NZ_SOML01000006.1"/>
</dbReference>
<evidence type="ECO:0000259" key="2">
    <source>
        <dbReference type="Pfam" id="PF13026"/>
    </source>
</evidence>
<accession>A0A4Y8L0F2</accession>
<organism evidence="3 4">
    <name type="scientific">Dysgonomonas capnocytophagoides</name>
    <dbReference type="NCBI Taxonomy" id="45254"/>
    <lineage>
        <taxon>Bacteria</taxon>
        <taxon>Pseudomonadati</taxon>
        <taxon>Bacteroidota</taxon>
        <taxon>Bacteroidia</taxon>
        <taxon>Bacteroidales</taxon>
        <taxon>Dysgonomonadaceae</taxon>
        <taxon>Dysgonomonas</taxon>
    </lineage>
</organism>
<feature type="transmembrane region" description="Helical" evidence="1">
    <location>
        <begin position="21"/>
        <end position="48"/>
    </location>
</feature>
<dbReference type="Gene3D" id="3.10.450.590">
    <property type="match status" value="1"/>
</dbReference>
<dbReference type="STRING" id="1121485.GCA_000426485_00585"/>
<feature type="transmembrane region" description="Helical" evidence="1">
    <location>
        <begin position="103"/>
        <end position="128"/>
    </location>
</feature>
<name>A0A4Y8L0F2_9BACT</name>
<dbReference type="InterPro" id="IPR024981">
    <property type="entry name" value="DUF3887"/>
</dbReference>